<gene>
    <name evidence="2" type="ORF">PSU4_50120</name>
</gene>
<dbReference type="SUPFAM" id="SSF109854">
    <property type="entry name" value="DinB/YfiT-like putative metalloenzymes"/>
    <property type="match status" value="1"/>
</dbReference>
<feature type="domain" description="Mycothiol-dependent maleylpyruvate isomerase metal-binding" evidence="1">
    <location>
        <begin position="10"/>
        <end position="94"/>
    </location>
</feature>
<dbReference type="GO" id="GO:0046872">
    <property type="term" value="F:metal ion binding"/>
    <property type="evidence" value="ECO:0007669"/>
    <property type="project" value="InterPro"/>
</dbReference>
<evidence type="ECO:0000313" key="2">
    <source>
        <dbReference type="EMBL" id="GEL26058.1"/>
    </source>
</evidence>
<evidence type="ECO:0000313" key="3">
    <source>
        <dbReference type="Proteomes" id="UP000321685"/>
    </source>
</evidence>
<evidence type="ECO:0000259" key="1">
    <source>
        <dbReference type="Pfam" id="PF11716"/>
    </source>
</evidence>
<dbReference type="InterPro" id="IPR024344">
    <property type="entry name" value="MDMPI_metal-binding"/>
</dbReference>
<reference evidence="2 3" key="1">
    <citation type="submission" date="2019-07" db="EMBL/GenBank/DDBJ databases">
        <title>Whole genome shotgun sequence of Pseudonocardia sulfidoxydans NBRC 16205.</title>
        <authorList>
            <person name="Hosoyama A."/>
            <person name="Uohara A."/>
            <person name="Ohji S."/>
            <person name="Ichikawa N."/>
        </authorList>
    </citation>
    <scope>NUCLEOTIDE SEQUENCE [LARGE SCALE GENOMIC DNA]</scope>
    <source>
        <strain evidence="2 3">NBRC 16205</strain>
    </source>
</reference>
<dbReference type="RefSeq" id="WP_246115323.1">
    <property type="nucleotide sequence ID" value="NZ_BJVJ01000073.1"/>
</dbReference>
<dbReference type="Gene3D" id="1.20.120.450">
    <property type="entry name" value="dinb family like domain"/>
    <property type="match status" value="1"/>
</dbReference>
<dbReference type="Pfam" id="PF11716">
    <property type="entry name" value="MDMPI_N"/>
    <property type="match status" value="1"/>
</dbReference>
<accession>A0A511DSM2</accession>
<dbReference type="InterPro" id="IPR017517">
    <property type="entry name" value="Maleyloyr_isom"/>
</dbReference>
<comment type="caution">
    <text evidence="2">The sequence shown here is derived from an EMBL/GenBank/DDBJ whole genome shotgun (WGS) entry which is preliminary data.</text>
</comment>
<sequence>MSTDVMAMATAERAELADLLASLTPEQWDGPTLCDDWSVRDVVAHMFSYDALTPLGTVGRIVKGRLAPGGPNALGIAAYADRTPDQLVTLVEEHLRPRGLTAGFGGRIALCDGTIHHQDIRRPLGLSRHIPDDRMLVTLEFAKTAPLIHSKKRIKGLRLVATDLDWRTGDGPVVRGPAESLLMALAGRRGVTDELSGPGLPMLVERIG</sequence>
<organism evidence="2 3">
    <name type="scientific">Pseudonocardia sulfidoxydans NBRC 16205</name>
    <dbReference type="NCBI Taxonomy" id="1223511"/>
    <lineage>
        <taxon>Bacteria</taxon>
        <taxon>Bacillati</taxon>
        <taxon>Actinomycetota</taxon>
        <taxon>Actinomycetes</taxon>
        <taxon>Pseudonocardiales</taxon>
        <taxon>Pseudonocardiaceae</taxon>
        <taxon>Pseudonocardia</taxon>
    </lineage>
</organism>
<dbReference type="AlphaFoldDB" id="A0A511DSM2"/>
<dbReference type="Proteomes" id="UP000321685">
    <property type="component" value="Unassembled WGS sequence"/>
</dbReference>
<proteinExistence type="predicted"/>
<dbReference type="EMBL" id="BJVJ01000073">
    <property type="protein sequence ID" value="GEL26058.1"/>
    <property type="molecule type" value="Genomic_DNA"/>
</dbReference>
<keyword evidence="3" id="KW-1185">Reference proteome</keyword>
<name>A0A511DSM2_9PSEU</name>
<protein>
    <recommendedName>
        <fullName evidence="1">Mycothiol-dependent maleylpyruvate isomerase metal-binding domain-containing protein</fullName>
    </recommendedName>
</protein>
<dbReference type="InterPro" id="IPR034660">
    <property type="entry name" value="DinB/YfiT-like"/>
</dbReference>
<dbReference type="NCBIfam" id="TIGR03083">
    <property type="entry name" value="maleylpyruvate isomerase family mycothiol-dependent enzyme"/>
    <property type="match status" value="1"/>
</dbReference>